<name>A0AAD3XI87_NEPGR</name>
<dbReference type="AlphaFoldDB" id="A0AAD3XI87"/>
<comment type="caution">
    <text evidence="2">The sequence shown here is derived from an EMBL/GenBank/DDBJ whole genome shotgun (WGS) entry which is preliminary data.</text>
</comment>
<gene>
    <name evidence="2" type="ORF">Nepgr_007315</name>
</gene>
<dbReference type="EMBL" id="BSYO01000005">
    <property type="protein sequence ID" value="GMH05475.1"/>
    <property type="molecule type" value="Genomic_DNA"/>
</dbReference>
<accession>A0AAD3XI87</accession>
<feature type="compositionally biased region" description="Polar residues" evidence="1">
    <location>
        <begin position="24"/>
        <end position="33"/>
    </location>
</feature>
<feature type="region of interest" description="Disordered" evidence="1">
    <location>
        <begin position="1"/>
        <end position="59"/>
    </location>
</feature>
<evidence type="ECO:0000313" key="3">
    <source>
        <dbReference type="Proteomes" id="UP001279734"/>
    </source>
</evidence>
<keyword evidence="3" id="KW-1185">Reference proteome</keyword>
<dbReference type="Proteomes" id="UP001279734">
    <property type="component" value="Unassembled WGS sequence"/>
</dbReference>
<sequence length="103" mass="11687">MVMESVHNADLSDRIIRASKKPKNPTSPLQQEASPGDDDGSVLRADEDNDSQQTNTEDYTRFTIQKLKRELTKHNFGAEVLKLRNPNKKELLALYESCVLQKS</sequence>
<proteinExistence type="predicted"/>
<evidence type="ECO:0000313" key="2">
    <source>
        <dbReference type="EMBL" id="GMH05475.1"/>
    </source>
</evidence>
<reference evidence="2" key="1">
    <citation type="submission" date="2023-05" db="EMBL/GenBank/DDBJ databases">
        <title>Nepenthes gracilis genome sequencing.</title>
        <authorList>
            <person name="Fukushima K."/>
        </authorList>
    </citation>
    <scope>NUCLEOTIDE SEQUENCE</scope>
    <source>
        <strain evidence="2">SING2019-196</strain>
    </source>
</reference>
<protein>
    <submittedName>
        <fullName evidence="2">Uncharacterized protein</fullName>
    </submittedName>
</protein>
<evidence type="ECO:0000256" key="1">
    <source>
        <dbReference type="SAM" id="MobiDB-lite"/>
    </source>
</evidence>
<organism evidence="2 3">
    <name type="scientific">Nepenthes gracilis</name>
    <name type="common">Slender pitcher plant</name>
    <dbReference type="NCBI Taxonomy" id="150966"/>
    <lineage>
        <taxon>Eukaryota</taxon>
        <taxon>Viridiplantae</taxon>
        <taxon>Streptophyta</taxon>
        <taxon>Embryophyta</taxon>
        <taxon>Tracheophyta</taxon>
        <taxon>Spermatophyta</taxon>
        <taxon>Magnoliopsida</taxon>
        <taxon>eudicotyledons</taxon>
        <taxon>Gunneridae</taxon>
        <taxon>Pentapetalae</taxon>
        <taxon>Caryophyllales</taxon>
        <taxon>Nepenthaceae</taxon>
        <taxon>Nepenthes</taxon>
    </lineage>
</organism>